<evidence type="ECO:0000313" key="7">
    <source>
        <dbReference type="Proteomes" id="UP000599109"/>
    </source>
</evidence>
<dbReference type="InterPro" id="IPR000673">
    <property type="entry name" value="Sig_transdc_resp-reg_Me-estase"/>
</dbReference>
<keyword evidence="1 4" id="KW-0378">Hydrolase</keyword>
<gene>
    <name evidence="6" type="ORF">JJ685_22210</name>
</gene>
<dbReference type="GO" id="GO:0005737">
    <property type="term" value="C:cytoplasm"/>
    <property type="evidence" value="ECO:0007669"/>
    <property type="project" value="InterPro"/>
</dbReference>
<comment type="catalytic activity">
    <reaction evidence="3">
        <text>[protein]-L-glutamate 5-O-methyl ester + H2O = L-glutamyl-[protein] + methanol + H(+)</text>
        <dbReference type="Rhea" id="RHEA:23236"/>
        <dbReference type="Rhea" id="RHEA-COMP:10208"/>
        <dbReference type="Rhea" id="RHEA-COMP:10311"/>
        <dbReference type="ChEBI" id="CHEBI:15377"/>
        <dbReference type="ChEBI" id="CHEBI:15378"/>
        <dbReference type="ChEBI" id="CHEBI:17790"/>
        <dbReference type="ChEBI" id="CHEBI:29973"/>
        <dbReference type="ChEBI" id="CHEBI:82795"/>
        <dbReference type="EC" id="3.1.1.61"/>
    </reaction>
</comment>
<dbReference type="Gene3D" id="3.40.50.180">
    <property type="entry name" value="Methylesterase CheB, C-terminal domain"/>
    <property type="match status" value="1"/>
</dbReference>
<evidence type="ECO:0000256" key="3">
    <source>
        <dbReference type="ARBA" id="ARBA00048267"/>
    </source>
</evidence>
<protein>
    <recommendedName>
        <fullName evidence="2">protein-glutamate methylesterase</fullName>
        <ecNumber evidence="2">3.1.1.61</ecNumber>
    </recommendedName>
</protein>
<sequence length="332" mass="35019">MATESLSGHLVVVGASAGGIAPLLVLAETLPPGFAAPVCIVLHVGAQPSLLPELLSNKGPHPAVHARDRQLLTNGVLHIAPPDHHMLVDGRYLRLNRGPRENHTRPAVDPLFRSAALAWGSRVIGIVLSGFMDDGTAGLGTIKDCGGIAIVQDPATAEEPSMPQNALDHVEVDYTLPAARIGPLLARLVSAPPGPDLPAPEEVVREVSINRGEDLVENLQAIAQPAGLACPDCGGGLYEVKHSRPLRFRCHTGHAFTVRSLEGAQADNGELALRSSVRALQEREILLRRMAAISEAAGAPSQAEAARREADRLLRQVRELGAMAGAVRGEQP</sequence>
<dbReference type="GO" id="GO:0006935">
    <property type="term" value="P:chemotaxis"/>
    <property type="evidence" value="ECO:0007669"/>
    <property type="project" value="UniProtKB-UniRule"/>
</dbReference>
<evidence type="ECO:0000256" key="1">
    <source>
        <dbReference type="ARBA" id="ARBA00022801"/>
    </source>
</evidence>
<feature type="active site" evidence="4">
    <location>
        <position position="43"/>
    </location>
</feature>
<dbReference type="InterPro" id="IPR035909">
    <property type="entry name" value="CheB_C"/>
</dbReference>
<dbReference type="PANTHER" id="PTHR42872">
    <property type="entry name" value="PROTEIN-GLUTAMATE METHYLESTERASE/PROTEIN-GLUTAMINE GLUTAMINASE"/>
    <property type="match status" value="1"/>
</dbReference>
<evidence type="ECO:0000259" key="5">
    <source>
        <dbReference type="PROSITE" id="PS50122"/>
    </source>
</evidence>
<feature type="active site" evidence="4">
    <location>
        <position position="134"/>
    </location>
</feature>
<dbReference type="CDD" id="cd16433">
    <property type="entry name" value="CheB"/>
    <property type="match status" value="1"/>
</dbReference>
<dbReference type="SUPFAM" id="SSF52738">
    <property type="entry name" value="Methylesterase CheB, C-terminal domain"/>
    <property type="match status" value="1"/>
</dbReference>
<dbReference type="Proteomes" id="UP000599109">
    <property type="component" value="Unassembled WGS sequence"/>
</dbReference>
<name>A0A936Z320_9BURK</name>
<dbReference type="PROSITE" id="PS50122">
    <property type="entry name" value="CHEB"/>
    <property type="match status" value="1"/>
</dbReference>
<dbReference type="RefSeq" id="WP_201676518.1">
    <property type="nucleotide sequence ID" value="NZ_JAEQNE010000006.1"/>
</dbReference>
<dbReference type="PANTHER" id="PTHR42872:SF6">
    <property type="entry name" value="PROTEIN-GLUTAMATE METHYLESTERASE_PROTEIN-GLUTAMINE GLUTAMINASE"/>
    <property type="match status" value="1"/>
</dbReference>
<evidence type="ECO:0000256" key="4">
    <source>
        <dbReference type="PROSITE-ProRule" id="PRU00050"/>
    </source>
</evidence>
<comment type="caution">
    <text evidence="6">The sequence shown here is derived from an EMBL/GenBank/DDBJ whole genome shotgun (WGS) entry which is preliminary data.</text>
</comment>
<dbReference type="EMBL" id="JAEQNE010000006">
    <property type="protein sequence ID" value="MBL0393868.1"/>
    <property type="molecule type" value="Genomic_DNA"/>
</dbReference>
<evidence type="ECO:0000313" key="6">
    <source>
        <dbReference type="EMBL" id="MBL0393868.1"/>
    </source>
</evidence>
<keyword evidence="7" id="KW-1185">Reference proteome</keyword>
<proteinExistence type="predicted"/>
<dbReference type="GO" id="GO:0000156">
    <property type="term" value="F:phosphorelay response regulator activity"/>
    <property type="evidence" value="ECO:0007669"/>
    <property type="project" value="InterPro"/>
</dbReference>
<dbReference type="InterPro" id="IPR011247">
    <property type="entry name" value="Chemotax_prot-Glu_Me-esterase"/>
</dbReference>
<dbReference type="AlphaFoldDB" id="A0A936Z320"/>
<reference evidence="6 7" key="1">
    <citation type="journal article" date="2017" name="Int. J. Syst. Evol. Microbiol.">
        <title>Ramlibacter monticola sp. nov., isolated from forest soil.</title>
        <authorList>
            <person name="Chaudhary D.K."/>
            <person name="Kim J."/>
        </authorList>
    </citation>
    <scope>NUCLEOTIDE SEQUENCE [LARGE SCALE GENOMIC DNA]</scope>
    <source>
        <strain evidence="6 7">KACC 19175</strain>
    </source>
</reference>
<dbReference type="GO" id="GO:0008984">
    <property type="term" value="F:protein-glutamate methylesterase activity"/>
    <property type="evidence" value="ECO:0007669"/>
    <property type="project" value="UniProtKB-EC"/>
</dbReference>
<keyword evidence="4" id="KW-0145">Chemotaxis</keyword>
<feature type="domain" description="CheB-type methylesterase" evidence="5">
    <location>
        <begin position="5"/>
        <end position="192"/>
    </location>
</feature>
<evidence type="ECO:0000256" key="2">
    <source>
        <dbReference type="ARBA" id="ARBA00039140"/>
    </source>
</evidence>
<organism evidence="6 7">
    <name type="scientific">Ramlibacter monticola</name>
    <dbReference type="NCBI Taxonomy" id="1926872"/>
    <lineage>
        <taxon>Bacteria</taxon>
        <taxon>Pseudomonadati</taxon>
        <taxon>Pseudomonadota</taxon>
        <taxon>Betaproteobacteria</taxon>
        <taxon>Burkholderiales</taxon>
        <taxon>Comamonadaceae</taxon>
        <taxon>Ramlibacter</taxon>
    </lineage>
</organism>
<feature type="active site" evidence="4">
    <location>
        <position position="16"/>
    </location>
</feature>
<dbReference type="PIRSF" id="PIRSF036461">
    <property type="entry name" value="Chmtx_methlestr"/>
    <property type="match status" value="1"/>
</dbReference>
<dbReference type="EC" id="3.1.1.61" evidence="2"/>
<accession>A0A936Z320</accession>
<dbReference type="Pfam" id="PF01339">
    <property type="entry name" value="CheB_methylest"/>
    <property type="match status" value="1"/>
</dbReference>